<feature type="compositionally biased region" description="Low complexity" evidence="11">
    <location>
        <begin position="1825"/>
        <end position="1848"/>
    </location>
</feature>
<dbReference type="PANTHER" id="PTHR11081">
    <property type="entry name" value="FLAP ENDONUCLEASE FAMILY MEMBER"/>
    <property type="match status" value="1"/>
</dbReference>
<feature type="region of interest" description="Disordered" evidence="11">
    <location>
        <begin position="1128"/>
        <end position="1172"/>
    </location>
</feature>
<dbReference type="PRINTS" id="PR00853">
    <property type="entry name" value="XPGRADSUPER"/>
</dbReference>
<evidence type="ECO:0000256" key="9">
    <source>
        <dbReference type="ARBA" id="ARBA00023204"/>
    </source>
</evidence>
<feature type="compositionally biased region" description="Low complexity" evidence="11">
    <location>
        <begin position="1489"/>
        <end position="1499"/>
    </location>
</feature>
<dbReference type="CDD" id="cd09908">
    <property type="entry name" value="H3TH_EXO1"/>
    <property type="match status" value="1"/>
</dbReference>
<feature type="compositionally biased region" description="Basic residues" evidence="11">
    <location>
        <begin position="1849"/>
        <end position="1859"/>
    </location>
</feature>
<keyword evidence="15" id="KW-1185">Reference proteome</keyword>
<feature type="region of interest" description="Disordered" evidence="11">
    <location>
        <begin position="1078"/>
        <end position="1113"/>
    </location>
</feature>
<evidence type="ECO:0000256" key="6">
    <source>
        <dbReference type="ARBA" id="ARBA00022839"/>
    </source>
</evidence>
<feature type="region of interest" description="Disordered" evidence="11">
    <location>
        <begin position="551"/>
        <end position="660"/>
    </location>
</feature>
<dbReference type="InterPro" id="IPR036279">
    <property type="entry name" value="5-3_exonuclease_C_sf"/>
</dbReference>
<proteinExistence type="inferred from homology"/>
<comment type="subcellular location">
    <subcellularLocation>
        <location evidence="1">Nucleus</location>
    </subcellularLocation>
</comment>
<dbReference type="Gene3D" id="3.40.50.1010">
    <property type="entry name" value="5'-nuclease"/>
    <property type="match status" value="1"/>
</dbReference>
<evidence type="ECO:0000313" key="15">
    <source>
        <dbReference type="Proteomes" id="UP000815325"/>
    </source>
</evidence>
<feature type="region of interest" description="Disordered" evidence="11">
    <location>
        <begin position="674"/>
        <end position="693"/>
    </location>
</feature>
<evidence type="ECO:0000256" key="1">
    <source>
        <dbReference type="ARBA" id="ARBA00004123"/>
    </source>
</evidence>
<dbReference type="InterPro" id="IPR029060">
    <property type="entry name" value="PIN-like_dom_sf"/>
</dbReference>
<reference evidence="14" key="1">
    <citation type="submission" date="2017-08" db="EMBL/GenBank/DDBJ databases">
        <authorList>
            <person name="Polle J.E."/>
            <person name="Barry K."/>
            <person name="Cushman J."/>
            <person name="Schmutz J."/>
            <person name="Tran D."/>
            <person name="Hathwaick L.T."/>
            <person name="Yim W.C."/>
            <person name="Jenkins J."/>
            <person name="Mckie-Krisberg Z.M."/>
            <person name="Prochnik S."/>
            <person name="Lindquist E."/>
            <person name="Dockter R.B."/>
            <person name="Adam C."/>
            <person name="Molina H."/>
            <person name="Bunkerborg J."/>
            <person name="Jin E."/>
            <person name="Buchheim M."/>
            <person name="Magnuson J."/>
        </authorList>
    </citation>
    <scope>NUCLEOTIDE SEQUENCE</scope>
    <source>
        <strain evidence="14">CCAP 19/18</strain>
    </source>
</reference>
<keyword evidence="10" id="KW-0539">Nucleus</keyword>
<feature type="compositionally biased region" description="Low complexity" evidence="11">
    <location>
        <begin position="818"/>
        <end position="827"/>
    </location>
</feature>
<dbReference type="SUPFAM" id="SSF88723">
    <property type="entry name" value="PIN domain-like"/>
    <property type="match status" value="1"/>
</dbReference>
<dbReference type="Pfam" id="PF00752">
    <property type="entry name" value="XPG_N"/>
    <property type="match status" value="1"/>
</dbReference>
<feature type="region of interest" description="Disordered" evidence="11">
    <location>
        <begin position="1615"/>
        <end position="1636"/>
    </location>
</feature>
<feature type="compositionally biased region" description="Basic residues" evidence="11">
    <location>
        <begin position="1306"/>
        <end position="1331"/>
    </location>
</feature>
<feature type="region of interest" description="Disordered" evidence="11">
    <location>
        <begin position="424"/>
        <end position="512"/>
    </location>
</feature>
<dbReference type="InterPro" id="IPR006086">
    <property type="entry name" value="XPG-I_dom"/>
</dbReference>
<feature type="compositionally biased region" description="Basic and acidic residues" evidence="11">
    <location>
        <begin position="682"/>
        <end position="692"/>
    </location>
</feature>
<feature type="compositionally biased region" description="Basic residues" evidence="11">
    <location>
        <begin position="640"/>
        <end position="652"/>
    </location>
</feature>
<feature type="compositionally biased region" description="Basic and acidic residues" evidence="11">
    <location>
        <begin position="1103"/>
        <end position="1112"/>
    </location>
</feature>
<feature type="compositionally biased region" description="Polar residues" evidence="11">
    <location>
        <begin position="1891"/>
        <end position="1903"/>
    </location>
</feature>
<feature type="region of interest" description="Disordered" evidence="11">
    <location>
        <begin position="1825"/>
        <end position="1994"/>
    </location>
</feature>
<dbReference type="InterPro" id="IPR037315">
    <property type="entry name" value="EXO1_H3TH"/>
</dbReference>
<evidence type="ECO:0000256" key="2">
    <source>
        <dbReference type="ARBA" id="ARBA00010563"/>
    </source>
</evidence>
<feature type="compositionally biased region" description="Low complexity" evidence="11">
    <location>
        <begin position="565"/>
        <end position="599"/>
    </location>
</feature>
<feature type="compositionally biased region" description="Low complexity" evidence="11">
    <location>
        <begin position="903"/>
        <end position="917"/>
    </location>
</feature>
<dbReference type="Pfam" id="PF00867">
    <property type="entry name" value="XPG_I"/>
    <property type="match status" value="1"/>
</dbReference>
<feature type="region of interest" description="Disordered" evidence="11">
    <location>
        <begin position="1306"/>
        <end position="1403"/>
    </location>
</feature>
<feature type="domain" description="XPG-I" evidence="12">
    <location>
        <begin position="138"/>
        <end position="206"/>
    </location>
</feature>
<feature type="compositionally biased region" description="Basic and acidic residues" evidence="11">
    <location>
        <begin position="1666"/>
        <end position="1675"/>
    </location>
</feature>
<keyword evidence="5" id="KW-0378">Hydrolase</keyword>
<gene>
    <name evidence="14" type="ORF">DUNSADRAFT_5642</name>
</gene>
<name>A0ABQ7GQ16_DUNSA</name>
<feature type="region of interest" description="Disordered" evidence="11">
    <location>
        <begin position="736"/>
        <end position="764"/>
    </location>
</feature>
<keyword evidence="6" id="KW-0269">Exonuclease</keyword>
<dbReference type="InterPro" id="IPR006085">
    <property type="entry name" value="XPG_DNA_repair_N"/>
</dbReference>
<evidence type="ECO:0000256" key="4">
    <source>
        <dbReference type="ARBA" id="ARBA00022763"/>
    </source>
</evidence>
<feature type="region of interest" description="Disordered" evidence="11">
    <location>
        <begin position="1471"/>
        <end position="1514"/>
    </location>
</feature>
<feature type="compositionally biased region" description="Low complexity" evidence="11">
    <location>
        <begin position="1555"/>
        <end position="1578"/>
    </location>
</feature>
<keyword evidence="8" id="KW-0238">DNA-binding</keyword>
<evidence type="ECO:0000256" key="3">
    <source>
        <dbReference type="ARBA" id="ARBA00022722"/>
    </source>
</evidence>
<comment type="similarity">
    <text evidence="2">Belongs to the XPG/RAD2 endonuclease family. EXO1 subfamily.</text>
</comment>
<protein>
    <recommendedName>
        <fullName evidence="16">Exonuclease 1</fullName>
    </recommendedName>
</protein>
<evidence type="ECO:0000256" key="8">
    <source>
        <dbReference type="ARBA" id="ARBA00023125"/>
    </source>
</evidence>
<dbReference type="SUPFAM" id="SSF47807">
    <property type="entry name" value="5' to 3' exonuclease, C-terminal subdomain"/>
    <property type="match status" value="1"/>
</dbReference>
<dbReference type="PROSITE" id="PS00842">
    <property type="entry name" value="XPG_2"/>
    <property type="match status" value="1"/>
</dbReference>
<feature type="compositionally biased region" description="Basic residues" evidence="11">
    <location>
        <begin position="1912"/>
        <end position="1922"/>
    </location>
</feature>
<dbReference type="EMBL" id="MU069650">
    <property type="protein sequence ID" value="KAF5836648.1"/>
    <property type="molecule type" value="Genomic_DNA"/>
</dbReference>
<evidence type="ECO:0000259" key="12">
    <source>
        <dbReference type="SMART" id="SM00484"/>
    </source>
</evidence>
<feature type="region of interest" description="Disordered" evidence="11">
    <location>
        <begin position="1765"/>
        <end position="1787"/>
    </location>
</feature>
<evidence type="ECO:0000256" key="11">
    <source>
        <dbReference type="SAM" id="MobiDB-lite"/>
    </source>
</evidence>
<comment type="caution">
    <text evidence="14">The sequence shown here is derived from an EMBL/GenBank/DDBJ whole genome shotgun (WGS) entry which is preliminary data.</text>
</comment>
<dbReference type="SMART" id="SM00484">
    <property type="entry name" value="XPGI"/>
    <property type="match status" value="1"/>
</dbReference>
<feature type="domain" description="XPG N-terminal" evidence="13">
    <location>
        <begin position="1"/>
        <end position="99"/>
    </location>
</feature>
<feature type="region of interest" description="Disordered" evidence="11">
    <location>
        <begin position="795"/>
        <end position="936"/>
    </location>
</feature>
<dbReference type="Gene3D" id="1.10.150.20">
    <property type="entry name" value="5' to 3' exonuclease, C-terminal subdomain"/>
    <property type="match status" value="1"/>
</dbReference>
<feature type="compositionally biased region" description="Basic residues" evidence="11">
    <location>
        <begin position="1084"/>
        <end position="1102"/>
    </location>
</feature>
<dbReference type="Proteomes" id="UP000815325">
    <property type="component" value="Unassembled WGS sequence"/>
</dbReference>
<feature type="compositionally biased region" description="Low complexity" evidence="11">
    <location>
        <begin position="1923"/>
        <end position="1937"/>
    </location>
</feature>
<evidence type="ECO:0008006" key="16">
    <source>
        <dbReference type="Google" id="ProtNLM"/>
    </source>
</evidence>
<feature type="region of interest" description="Disordered" evidence="11">
    <location>
        <begin position="1553"/>
        <end position="1595"/>
    </location>
</feature>
<feature type="compositionally biased region" description="Low complexity" evidence="11">
    <location>
        <begin position="1860"/>
        <end position="1890"/>
    </location>
</feature>
<evidence type="ECO:0000256" key="10">
    <source>
        <dbReference type="ARBA" id="ARBA00023242"/>
    </source>
</evidence>
<organism evidence="14 15">
    <name type="scientific">Dunaliella salina</name>
    <name type="common">Green alga</name>
    <name type="synonym">Protococcus salinus</name>
    <dbReference type="NCBI Taxonomy" id="3046"/>
    <lineage>
        <taxon>Eukaryota</taxon>
        <taxon>Viridiplantae</taxon>
        <taxon>Chlorophyta</taxon>
        <taxon>core chlorophytes</taxon>
        <taxon>Chlorophyceae</taxon>
        <taxon>CS clade</taxon>
        <taxon>Chlamydomonadales</taxon>
        <taxon>Dunaliellaceae</taxon>
        <taxon>Dunaliella</taxon>
    </lineage>
</organism>
<feature type="compositionally biased region" description="Low complexity" evidence="11">
    <location>
        <begin position="617"/>
        <end position="629"/>
    </location>
</feature>
<keyword evidence="4" id="KW-0227">DNA damage</keyword>
<evidence type="ECO:0000256" key="7">
    <source>
        <dbReference type="ARBA" id="ARBA00022881"/>
    </source>
</evidence>
<feature type="compositionally biased region" description="Low complexity" evidence="11">
    <location>
        <begin position="858"/>
        <end position="873"/>
    </location>
</feature>
<feature type="region of interest" description="Disordered" evidence="11">
    <location>
        <begin position="947"/>
        <end position="966"/>
    </location>
</feature>
<sequence>MGISGLLPVLKSCSRSVHVREYRGCKVVVDGYSWLHKGAYTCARELCEGIYTDRFVQFCLSRVELLRQNGILVTVVLDGGRLPMKAEEEDSRKKSRRENLEKARTHLLAGNVSAAEDCYQKAVGISSSMAKQLIEALKDIGVPFIVAPYEADAQMCYLSLIGEAHTVITEDSDLLAYGCERVLYKLDRSGHGEEICLADLPRNKGLSFVGFSHNMFLEMCIMAGCDFLPNLPGIGIKKAHGHLKKLRSFLKVVKSLRFSGVPVPRDYEVRFQMVLWVFRHQRVYCPKRRECVHVRPLPPGGLGAADVDVPAAVPRRKQKHAAGKARHEPHEDGATDGAASDPEQEEDLLSFLGPMIPPDVAKAVAQGDLQPSSKQPYDLAQIYQGCPIHRMPAGVQRLLSPDATNHTATHAHWHQPQQQHHQWQAHAHRPQKQAAQQEGRHGHSFLQQRKQHADEPMLKDAPMPQCTRVALGGLPSTHTKPPHIHSQQGTKQGAGLGATKGGSKQGAAGAGKAGGRLPQLLVAMTQHQVQHQQQLLQQQQAERLRQSSARAITAPFVRPSRSRPADASGADASGSGAAGTGRASSSAAGADSAVGARNGDSGGGRSAAEGRGDDEAAAAASGRARTSGTNSSGSLPCNKSKPHAHAQHHQNHQQKQPQARQVPFRVLVATSSTKAAASADPAPKHGAIDKPLHASRGAAVPAGAEGRGMAAAGAAAGASSGTATRVAGIHGGARVSGLSKTKLGQGRQKQHEQQQKQQQQQQLPLRVLWGSGARAPAPDRAEKTGQAGAWHVGAQRSAAGGEASDPPLKRQRTEPSPLRRLLLQQQRQQREPEPPAAHQHVSPAAQPPLQQRVSSAAQPPQQQQQQQQQEPQPAVVHQRVSPAAQPPEHQEQQWHHHHHHQPNKQIPHSSAHAAFHQSSERGEAHPNGVAHQQPKCGRTKRALNADLMPASPLPDTRGCPKGQKPTDIGCQNISAPATASGAAASISTDKSAQGADSDTASAAAAAVATAAAAAAALYPITVPAPANRSPLSRFPSISDGDLDNSQLQAMLQDSQEQVISETTEEADLEAPAPLCRTQQPLTHHPAHHHHHHHHHHRHHKHQQHQEQHHDQHQYPGENHAVHLLNHDHHKHQRSEEQPHGLPKNQCRQEPKKKHPEPLPAQHKQRGAKAGCCAASRAPLRDISNTALGERDAFAAEHPVPGTDAGAPAAAAAGAAAAAAAHGAGKWQQQGRLKPLPALSALGFKPSGASSSQAEGVGGSQLSQQTSSVELCNLAAHAAAAPPTTHQRPSVTSARCLHNPFLHPIYQHHHNGHHHHHHHHHHHQRRYCHSFHQHQQCPEFPQEDDDDGDKEPGVILPEDAVEDPLPVGVSEEGLAGDGDGSSSCDGWEGAREEDDGENPGVDGAAAAAAAAAAAGAATAGGSPELGRRLGETIGVGVSGQLSESSVESWEGVGQGTAARMRALLRGRQLGEREVEAGGVTSEEEGEGPCQQQQQQQQQQQDDSMPSSKRRRVDSIRSVPLAVQLFGPVAATGRPTELPPQQQQQMFRTFAMHWHPQNHQQRDQPQQQQQQQQQQVCMSQDGEGGRAGDDSLEDAAHCAGNNSVKDMADGALEDVANDVGHKQGPGEHAAKGSGSNGSFHSVGYVKEYGEVAARAIDHVMEEAGAGAEGHREEEDGQQRVGHGGLEASTGEKRRGPPAAAVGADDHHPEVGEQEGVAGQLPCAFGDGRSGQGRQHAVANDMMLGRQAGLLEGAGTLFGLAHASETEGERAQGLQDACPDGLAPASESGGELVQGLQDACPNEQLQLGGCTQPSRACPSPSAPASFLPQAFLSPPAPASLAKQAPRVPQPLQHRHQHQHSKAQHAPLPLQQQQQHQHSKAQHAPQPLQQQQQHSKIQPRSPSSQGCTVDALLQRQVHHSQQHHGSKQPQQHKQPPVHVHPNPFSGLIHTPPSLPQHPLPGSKLLPPSAPAGSKSARKSSTAVTRALETRKGGGMKAKAKRAAGAALSQQEEGPSVFVAHVFQKPGSREGHAGLFGGQKAGLGQAETGRCIGIGGCIGTGRCVDADSARLRQPFKVPSMYQGAEDSKRLRGGGC</sequence>
<keyword evidence="9" id="KW-0234">DNA repair</keyword>
<evidence type="ECO:0000256" key="5">
    <source>
        <dbReference type="ARBA" id="ARBA00022801"/>
    </source>
</evidence>
<dbReference type="SMART" id="SM00485">
    <property type="entry name" value="XPGN"/>
    <property type="match status" value="1"/>
</dbReference>
<feature type="compositionally biased region" description="Basic and acidic residues" evidence="11">
    <location>
        <begin position="1617"/>
        <end position="1628"/>
    </location>
</feature>
<feature type="region of interest" description="Disordered" evidence="11">
    <location>
        <begin position="314"/>
        <end position="345"/>
    </location>
</feature>
<feature type="compositionally biased region" description="Polar residues" evidence="11">
    <location>
        <begin position="1052"/>
        <end position="1061"/>
    </location>
</feature>
<feature type="region of interest" description="Disordered" evidence="11">
    <location>
        <begin position="1052"/>
        <end position="1071"/>
    </location>
</feature>
<keyword evidence="7" id="KW-0267">Excision nuclease</keyword>
<dbReference type="PANTHER" id="PTHR11081:SF65">
    <property type="entry name" value="DNA DAMAGE-INDUCIBLE PROTEIN DIN7-RELATED"/>
    <property type="match status" value="1"/>
</dbReference>
<evidence type="ECO:0000259" key="13">
    <source>
        <dbReference type="SMART" id="SM00485"/>
    </source>
</evidence>
<feature type="region of interest" description="Disordered" evidence="11">
    <location>
        <begin position="1662"/>
        <end position="1709"/>
    </location>
</feature>
<dbReference type="InterPro" id="IPR019974">
    <property type="entry name" value="XPG_CS"/>
</dbReference>
<evidence type="ECO:0000313" key="14">
    <source>
        <dbReference type="EMBL" id="KAF5836648.1"/>
    </source>
</evidence>
<dbReference type="InterPro" id="IPR044752">
    <property type="entry name" value="PIN-like_EXO1"/>
</dbReference>
<feature type="compositionally biased region" description="Polar residues" evidence="11">
    <location>
        <begin position="848"/>
        <end position="857"/>
    </location>
</feature>
<dbReference type="InterPro" id="IPR006084">
    <property type="entry name" value="XPG/Rad2"/>
</dbReference>
<keyword evidence="3" id="KW-0540">Nuclease</keyword>
<feature type="region of interest" description="Disordered" evidence="11">
    <location>
        <begin position="1023"/>
        <end position="1042"/>
    </location>
</feature>
<accession>A0ABQ7GQ16</accession>
<feature type="compositionally biased region" description="Gly residues" evidence="11">
    <location>
        <begin position="492"/>
        <end position="512"/>
    </location>
</feature>
<feature type="compositionally biased region" description="Basic residues" evidence="11">
    <location>
        <begin position="314"/>
        <end position="324"/>
    </location>
</feature>
<dbReference type="CDD" id="cd09857">
    <property type="entry name" value="PIN_EXO1"/>
    <property type="match status" value="1"/>
</dbReference>